<evidence type="ECO:0000256" key="1">
    <source>
        <dbReference type="SAM" id="MobiDB-lite"/>
    </source>
</evidence>
<reference evidence="2 3" key="1">
    <citation type="submission" date="2020-09" db="EMBL/GenBank/DDBJ databases">
        <title>De no assembly of potato wild relative species, Solanum commersonii.</title>
        <authorList>
            <person name="Cho K."/>
        </authorList>
    </citation>
    <scope>NUCLEOTIDE SEQUENCE [LARGE SCALE GENOMIC DNA]</scope>
    <source>
        <strain evidence="2">LZ3.2</strain>
        <tissue evidence="2">Leaf</tissue>
    </source>
</reference>
<sequence length="81" mass="9295">MLSQAMTNQVGQQRGARQEEADTLRVCEFLRMNSPSFTSSSTAQDPENFIEELKRVFDVMHVADIERVELVAYQMKDVARI</sequence>
<organism evidence="2 3">
    <name type="scientific">Solanum commersonii</name>
    <name type="common">Commerson's wild potato</name>
    <name type="synonym">Commerson's nightshade</name>
    <dbReference type="NCBI Taxonomy" id="4109"/>
    <lineage>
        <taxon>Eukaryota</taxon>
        <taxon>Viridiplantae</taxon>
        <taxon>Streptophyta</taxon>
        <taxon>Embryophyta</taxon>
        <taxon>Tracheophyta</taxon>
        <taxon>Spermatophyta</taxon>
        <taxon>Magnoliopsida</taxon>
        <taxon>eudicotyledons</taxon>
        <taxon>Gunneridae</taxon>
        <taxon>Pentapetalae</taxon>
        <taxon>asterids</taxon>
        <taxon>lamiids</taxon>
        <taxon>Solanales</taxon>
        <taxon>Solanaceae</taxon>
        <taxon>Solanoideae</taxon>
        <taxon>Solaneae</taxon>
        <taxon>Solanum</taxon>
    </lineage>
</organism>
<keyword evidence="3" id="KW-1185">Reference proteome</keyword>
<accession>A0A9J5ZR24</accession>
<evidence type="ECO:0000313" key="2">
    <source>
        <dbReference type="EMBL" id="KAG5614487.1"/>
    </source>
</evidence>
<feature type="region of interest" description="Disordered" evidence="1">
    <location>
        <begin position="1"/>
        <end position="20"/>
    </location>
</feature>
<feature type="compositionally biased region" description="Polar residues" evidence="1">
    <location>
        <begin position="1"/>
        <end position="12"/>
    </location>
</feature>
<dbReference type="EMBL" id="JACXVP010000003">
    <property type="protein sequence ID" value="KAG5614487.1"/>
    <property type="molecule type" value="Genomic_DNA"/>
</dbReference>
<comment type="caution">
    <text evidence="2">The sequence shown here is derived from an EMBL/GenBank/DDBJ whole genome shotgun (WGS) entry which is preliminary data.</text>
</comment>
<dbReference type="OrthoDB" id="1830130at2759"/>
<protein>
    <recommendedName>
        <fullName evidence="4">Gag-pol polyprotein</fullName>
    </recommendedName>
</protein>
<name>A0A9J5ZR24_SOLCO</name>
<proteinExistence type="predicted"/>
<dbReference type="Proteomes" id="UP000824120">
    <property type="component" value="Chromosome 3"/>
</dbReference>
<dbReference type="AlphaFoldDB" id="A0A9J5ZR24"/>
<evidence type="ECO:0008006" key="4">
    <source>
        <dbReference type="Google" id="ProtNLM"/>
    </source>
</evidence>
<evidence type="ECO:0000313" key="3">
    <source>
        <dbReference type="Proteomes" id="UP000824120"/>
    </source>
</evidence>
<gene>
    <name evidence="2" type="ORF">H5410_014311</name>
</gene>